<dbReference type="AlphaFoldDB" id="A0A654ZIF1"/>
<dbReference type="EMBL" id="CNFT01001215">
    <property type="protein sequence ID" value="CKT01896.1"/>
    <property type="molecule type" value="Genomic_DNA"/>
</dbReference>
<name>A0A654ZIF1_MYCTX</name>
<protein>
    <submittedName>
        <fullName evidence="2">Uncharacterized protein</fullName>
    </submittedName>
</protein>
<gene>
    <name evidence="2" type="ORF">ERS027659_03860</name>
</gene>
<dbReference type="Proteomes" id="UP000050164">
    <property type="component" value="Unassembled WGS sequence"/>
</dbReference>
<accession>A0A654ZIF1</accession>
<feature type="compositionally biased region" description="Low complexity" evidence="1">
    <location>
        <begin position="32"/>
        <end position="44"/>
    </location>
</feature>
<proteinExistence type="predicted"/>
<evidence type="ECO:0000313" key="2">
    <source>
        <dbReference type="EMBL" id="CKT01896.1"/>
    </source>
</evidence>
<sequence length="123" mass="13258">MVGEGAGQCSGRGAERRRGQQCRREQADRQAHPGAPRGAAPAEPISGVDQNRTALGVLADQHRTLQRNAFVLGGIDEGLKIVTSRIEVLIAGDEHQRVVFTHHETPDMCVTAGNRPRLTMLAT</sequence>
<organism evidence="2 3">
    <name type="scientific">Mycobacterium tuberculosis</name>
    <dbReference type="NCBI Taxonomy" id="1773"/>
    <lineage>
        <taxon>Bacteria</taxon>
        <taxon>Bacillati</taxon>
        <taxon>Actinomycetota</taxon>
        <taxon>Actinomycetes</taxon>
        <taxon>Mycobacteriales</taxon>
        <taxon>Mycobacteriaceae</taxon>
        <taxon>Mycobacterium</taxon>
        <taxon>Mycobacterium tuberculosis complex</taxon>
    </lineage>
</organism>
<feature type="region of interest" description="Disordered" evidence="1">
    <location>
        <begin position="1"/>
        <end position="49"/>
    </location>
</feature>
<evidence type="ECO:0000313" key="3">
    <source>
        <dbReference type="Proteomes" id="UP000050164"/>
    </source>
</evidence>
<feature type="compositionally biased region" description="Gly residues" evidence="1">
    <location>
        <begin position="1"/>
        <end position="10"/>
    </location>
</feature>
<feature type="compositionally biased region" description="Basic and acidic residues" evidence="1">
    <location>
        <begin position="13"/>
        <end position="31"/>
    </location>
</feature>
<reference evidence="2 3" key="1">
    <citation type="submission" date="2015-03" db="EMBL/GenBank/DDBJ databases">
        <authorList>
            <consortium name="Pathogen Informatics"/>
        </authorList>
    </citation>
    <scope>NUCLEOTIDE SEQUENCE [LARGE SCALE GENOMIC DNA]</scope>
    <source>
        <strain evidence="2 3">Bir 185</strain>
    </source>
</reference>
<evidence type="ECO:0000256" key="1">
    <source>
        <dbReference type="SAM" id="MobiDB-lite"/>
    </source>
</evidence>